<dbReference type="Pfam" id="PF23106">
    <property type="entry name" value="EGF_Teneurin"/>
    <property type="match status" value="1"/>
</dbReference>
<dbReference type="PROSITE" id="PS50026">
    <property type="entry name" value="EGF_3"/>
    <property type="match status" value="1"/>
</dbReference>
<evidence type="ECO:0000313" key="4">
    <source>
        <dbReference type="WBParaSite" id="nRc.2.0.1.t34694-RA"/>
    </source>
</evidence>
<dbReference type="SUPFAM" id="SSF57196">
    <property type="entry name" value="EGF/Laminin"/>
    <property type="match status" value="1"/>
</dbReference>
<evidence type="ECO:0000313" key="3">
    <source>
        <dbReference type="Proteomes" id="UP000887565"/>
    </source>
</evidence>
<dbReference type="WBParaSite" id="nRc.2.0.1.t34694-RA">
    <property type="protein sequence ID" value="nRc.2.0.1.t34694-RA"/>
    <property type="gene ID" value="nRc.2.0.1.g34694"/>
</dbReference>
<dbReference type="AlphaFoldDB" id="A0A915K8J8"/>
<feature type="disulfide bond" evidence="1">
    <location>
        <begin position="8"/>
        <end position="18"/>
    </location>
</feature>
<name>A0A915K8J8_ROMCU</name>
<organism evidence="3 4">
    <name type="scientific">Romanomermis culicivorax</name>
    <name type="common">Nematode worm</name>
    <dbReference type="NCBI Taxonomy" id="13658"/>
    <lineage>
        <taxon>Eukaryota</taxon>
        <taxon>Metazoa</taxon>
        <taxon>Ecdysozoa</taxon>
        <taxon>Nematoda</taxon>
        <taxon>Enoplea</taxon>
        <taxon>Dorylaimia</taxon>
        <taxon>Mermithida</taxon>
        <taxon>Mermithoidea</taxon>
        <taxon>Mermithidae</taxon>
        <taxon>Romanomermis</taxon>
    </lineage>
</organism>
<keyword evidence="3" id="KW-1185">Reference proteome</keyword>
<dbReference type="Proteomes" id="UP000887565">
    <property type="component" value="Unplaced"/>
</dbReference>
<keyword evidence="1" id="KW-1015">Disulfide bond</keyword>
<evidence type="ECO:0000256" key="1">
    <source>
        <dbReference type="PROSITE-ProRule" id="PRU00076"/>
    </source>
</evidence>
<comment type="caution">
    <text evidence="1">Lacks conserved residue(s) required for the propagation of feature annotation.</text>
</comment>
<dbReference type="InterPro" id="IPR000742">
    <property type="entry name" value="EGF"/>
</dbReference>
<feature type="domain" description="EGF-like" evidence="2">
    <location>
        <begin position="4"/>
        <end position="39"/>
    </location>
</feature>
<protein>
    <submittedName>
        <fullName evidence="4">EGF-like domain-containing protein</fullName>
    </submittedName>
</protein>
<feature type="disulfide bond" evidence="1">
    <location>
        <begin position="29"/>
        <end position="38"/>
    </location>
</feature>
<keyword evidence="1" id="KW-0245">EGF-like domain</keyword>
<proteinExistence type="predicted"/>
<dbReference type="PROSITE" id="PS00022">
    <property type="entry name" value="EGF_1"/>
    <property type="match status" value="1"/>
</dbReference>
<sequence length="93" mass="10690">MDNRTQKCKFQCGPNGTCLMDGGRSLCYCNEGFSGKRCDKPNNKLLKSQLFRILCKFRCKMQRMHYNIYSSMNLLSEILRGYYGKPGACIGVR</sequence>
<evidence type="ECO:0000259" key="2">
    <source>
        <dbReference type="PROSITE" id="PS50026"/>
    </source>
</evidence>
<accession>A0A915K8J8</accession>
<reference evidence="4" key="1">
    <citation type="submission" date="2022-11" db="UniProtKB">
        <authorList>
            <consortium name="WormBaseParasite"/>
        </authorList>
    </citation>
    <scope>IDENTIFICATION</scope>
</reference>
<dbReference type="PROSITE" id="PS01186">
    <property type="entry name" value="EGF_2"/>
    <property type="match status" value="1"/>
</dbReference>